<dbReference type="EMBL" id="KZ819662">
    <property type="protein sequence ID" value="PWN30222.1"/>
    <property type="molecule type" value="Genomic_DNA"/>
</dbReference>
<dbReference type="SMART" id="SM00220">
    <property type="entry name" value="S_TKc"/>
    <property type="match status" value="1"/>
</dbReference>
<dbReference type="STRING" id="1569628.A0A316UYD1"/>
<proteinExistence type="inferred from homology"/>
<evidence type="ECO:0000256" key="8">
    <source>
        <dbReference type="ARBA" id="ARBA00047899"/>
    </source>
</evidence>
<accession>A0A316UYD1</accession>
<dbReference type="SUPFAM" id="SSF55681">
    <property type="entry name" value="Class II aaRS and biotin synthetases"/>
    <property type="match status" value="1"/>
</dbReference>
<dbReference type="PIRSF" id="PIRSF000660">
    <property type="entry name" value="Ser/Thr_PK_GCN2"/>
    <property type="match status" value="1"/>
</dbReference>
<dbReference type="InterPro" id="IPR050339">
    <property type="entry name" value="CC_SR_Kinase"/>
</dbReference>
<keyword evidence="5" id="KW-0418">Kinase</keyword>
<dbReference type="RefSeq" id="XP_025364834.1">
    <property type="nucleotide sequence ID" value="XM_025504981.1"/>
</dbReference>
<dbReference type="GO" id="GO:1990625">
    <property type="term" value="P:negative regulation of cytoplasmic translational initiation in response to stress"/>
    <property type="evidence" value="ECO:0007669"/>
    <property type="project" value="TreeGrafter"/>
</dbReference>
<keyword evidence="4 11" id="KW-0547">Nucleotide-binding</keyword>
<dbReference type="InterPro" id="IPR016255">
    <property type="entry name" value="Gcn2"/>
</dbReference>
<dbReference type="Gene3D" id="3.30.200.20">
    <property type="entry name" value="Phosphorylase Kinase, domain 1"/>
    <property type="match status" value="1"/>
</dbReference>
<dbReference type="SUPFAM" id="SSF56112">
    <property type="entry name" value="Protein kinase-like (PK-like)"/>
    <property type="match status" value="2"/>
</dbReference>
<keyword evidence="17" id="KW-1185">Reference proteome</keyword>
<protein>
    <recommendedName>
        <fullName evidence="1">non-specific serine/threonine protein kinase</fullName>
        <ecNumber evidence="1">2.7.11.1</ecNumber>
    </recommendedName>
</protein>
<gene>
    <name evidence="16" type="ORF">BDZ90DRAFT_229240</name>
</gene>
<dbReference type="InterPro" id="IPR000719">
    <property type="entry name" value="Prot_kinase_dom"/>
</dbReference>
<dbReference type="PANTHER" id="PTHR11042:SF136">
    <property type="entry name" value="EIF-2-ALPHA KINASE GCN2"/>
    <property type="match status" value="1"/>
</dbReference>
<dbReference type="Proteomes" id="UP000245884">
    <property type="component" value="Unassembled WGS sequence"/>
</dbReference>
<feature type="compositionally biased region" description="Basic and acidic residues" evidence="13">
    <location>
        <begin position="142"/>
        <end position="154"/>
    </location>
</feature>
<dbReference type="PROSITE" id="PS00108">
    <property type="entry name" value="PROTEIN_KINASE_ST"/>
    <property type="match status" value="1"/>
</dbReference>
<dbReference type="SUPFAM" id="SSF54495">
    <property type="entry name" value="UBC-like"/>
    <property type="match status" value="1"/>
</dbReference>
<keyword evidence="6 11" id="KW-0067">ATP-binding</keyword>
<evidence type="ECO:0000259" key="14">
    <source>
        <dbReference type="PROSITE" id="PS50011"/>
    </source>
</evidence>
<dbReference type="EC" id="2.7.11.1" evidence="1"/>
<feature type="binding site" evidence="11">
    <location>
        <position position="680"/>
    </location>
    <ligand>
        <name>ATP</name>
        <dbReference type="ChEBI" id="CHEBI:30616"/>
    </ligand>
</feature>
<evidence type="ECO:0000256" key="9">
    <source>
        <dbReference type="ARBA" id="ARBA00048679"/>
    </source>
</evidence>
<feature type="binding site" evidence="12">
    <location>
        <position position="681"/>
    </location>
    <ligand>
        <name>ATP</name>
        <dbReference type="ChEBI" id="CHEBI:30616"/>
    </ligand>
</feature>
<dbReference type="GO" id="GO:0000077">
    <property type="term" value="P:DNA damage checkpoint signaling"/>
    <property type="evidence" value="ECO:0007669"/>
    <property type="project" value="InterPro"/>
</dbReference>
<dbReference type="Pfam" id="PF12745">
    <property type="entry name" value="HGTP_anticodon2"/>
    <property type="match status" value="1"/>
</dbReference>
<evidence type="ECO:0000256" key="7">
    <source>
        <dbReference type="ARBA" id="ARBA00037982"/>
    </source>
</evidence>
<feature type="active site" description="Proton acceptor" evidence="10">
    <location>
        <position position="924"/>
    </location>
</feature>
<evidence type="ECO:0000256" key="1">
    <source>
        <dbReference type="ARBA" id="ARBA00012513"/>
    </source>
</evidence>
<evidence type="ECO:0000256" key="4">
    <source>
        <dbReference type="ARBA" id="ARBA00022741"/>
    </source>
</evidence>
<evidence type="ECO:0000256" key="5">
    <source>
        <dbReference type="ARBA" id="ARBA00022777"/>
    </source>
</evidence>
<keyword evidence="2" id="KW-0723">Serine/threonine-protein kinase</keyword>
<dbReference type="InterPro" id="IPR036621">
    <property type="entry name" value="Anticodon-bd_dom_sf"/>
</dbReference>
<feature type="compositionally biased region" description="Basic residues" evidence="13">
    <location>
        <begin position="836"/>
        <end position="848"/>
    </location>
</feature>
<evidence type="ECO:0000256" key="13">
    <source>
        <dbReference type="SAM" id="MobiDB-lite"/>
    </source>
</evidence>
<dbReference type="InterPro" id="IPR011009">
    <property type="entry name" value="Kinase-like_dom_sf"/>
</dbReference>
<dbReference type="Gene3D" id="1.10.510.10">
    <property type="entry name" value="Transferase(Phosphotransferase) domain 1"/>
    <property type="match status" value="2"/>
</dbReference>
<feature type="domain" description="RWD" evidence="15">
    <location>
        <begin position="9"/>
        <end position="135"/>
    </location>
</feature>
<feature type="compositionally biased region" description="Polar residues" evidence="13">
    <location>
        <begin position="750"/>
        <end position="764"/>
    </location>
</feature>
<dbReference type="InterPro" id="IPR017441">
    <property type="entry name" value="Protein_kinase_ATP_BS"/>
</dbReference>
<feature type="compositionally biased region" description="Basic and acidic residues" evidence="13">
    <location>
        <begin position="201"/>
        <end position="212"/>
    </location>
</feature>
<dbReference type="PROSITE" id="PS50011">
    <property type="entry name" value="PROTEIN_KINASE_DOM"/>
    <property type="match status" value="2"/>
</dbReference>
<comment type="catalytic activity">
    <reaction evidence="9">
        <text>L-seryl-[protein] + ATP = O-phospho-L-seryl-[protein] + ADP + H(+)</text>
        <dbReference type="Rhea" id="RHEA:17989"/>
        <dbReference type="Rhea" id="RHEA-COMP:9863"/>
        <dbReference type="Rhea" id="RHEA-COMP:11604"/>
        <dbReference type="ChEBI" id="CHEBI:15378"/>
        <dbReference type="ChEBI" id="CHEBI:29999"/>
        <dbReference type="ChEBI" id="CHEBI:30616"/>
        <dbReference type="ChEBI" id="CHEBI:83421"/>
        <dbReference type="ChEBI" id="CHEBI:456216"/>
        <dbReference type="EC" id="2.7.11.1"/>
    </reaction>
</comment>
<evidence type="ECO:0000256" key="6">
    <source>
        <dbReference type="ARBA" id="ARBA00022840"/>
    </source>
</evidence>
<feature type="region of interest" description="Disordered" evidence="13">
    <location>
        <begin position="581"/>
        <end position="619"/>
    </location>
</feature>
<evidence type="ECO:0000256" key="10">
    <source>
        <dbReference type="PIRSR" id="PIRSR000660-1"/>
    </source>
</evidence>
<dbReference type="PROSITE" id="PS50908">
    <property type="entry name" value="RWD"/>
    <property type="match status" value="1"/>
</dbReference>
<feature type="region of interest" description="Disordered" evidence="13">
    <location>
        <begin position="790"/>
        <end position="867"/>
    </location>
</feature>
<dbReference type="OrthoDB" id="341578at2759"/>
<dbReference type="InterPro" id="IPR006575">
    <property type="entry name" value="RWD_dom"/>
</dbReference>
<sequence length="1819" mass="197551">MSIPQVQVDEIEALSSILADDFVPGQLVKKSAWAAGQTATQQPFFVITLRPDDDTFKHLDVWVKIEVRLPKRYPAIALILTCPTTVKEATSHHVTEAHLVALEKALRAKVSELAATGEEAMWEVYSCGAELLSRNNAVREQQQQEKKKQEKQRQSDMVLSFEEQKRQRDQEGAKAKEKELHLQQEAERKSTAEKASSLAKAMEEREQAIKAERARRRVGFQDEDQVDKESVQTAPRSPGFPRSDTIHLATPFEAALKSPPVPSPSMISTRTNLNILSFDPPLQLDGDQGVVRHFDISPALGPLRGLVSSHLAIPAQSSALPRLLSQLRITSPYFSTSRGRRKLAGLERELQALSQVRHSTIRSLEGFQLSRVEKHIAEGSIAGFTWDNADGESFLLSLVEAPSPPDAHESKLQSLLALQSLATSKMLQVAADLLSAVSHLHSRGLLLKDLPLERVCVRPQTTLIDSVWMGSVLELHRANPLQEQQEVQEPWSEGWATPELKSEARHTRKGDAFAVGRILLLCLLGPSAADFNDPWTALTAIEKSFDTDATFNLLSKLLERSPKRRILPADALAHLESTVDERTRAGKAGPIPDSRLGIGAPPAASTKSPATIRDTSPPASRQASQLSKAFFSSAQLQQPAGPSPSRFLSDFVPLSVLGKGAFGVVSKVKNRLDGGVYAVKKIRLDGGEEQGEEKTLREIGALARVNHPHVTRYYAAWIEEMHTEEAQADGFSDLATSATPTTSNEERTDGSTPTHKTQAHSFSLSFGPPKDSDFDDAARAEEEDFLSHVGFAADDESEAEDASTSSSDEIDSNDDDQSGSGDAFNQNGLVATQRAMRSRGSGKSKSHAVSRAASQSSQRRSMSRPSVAPRKPRWLYIQMELVDDLTLREVIERGPMSMDDCWRFLRQILNALVHIHNLGIVHRDLKPSNILMSGADIKIGDFGLATTLETVPTAAAGGEASLSNSGFLPPLPQDSSGRALIDSEDMTGEVGTALYAAPEIVKQRGARYGYKVDMYSLGIIVFEMVASGRIYSTGMERVLRLRALRQPSVEFPPSWPTTLSKERDVVKWLCTHSPEERPSPLGLLQSELLPPRLEDESVQETLRLVTDPSSVYHLQLLDSLFASKPSRDEEIRDATFDAGSQRETLADPREAVVMDWLRTVFVRRGAIELTPPLLMPSKSGLYSSKDGGNPVSLLDSTGQVVHLPRDHLVPFARAVARAQYPRLKRYCIGPVYRESLLAGGQPMAIMAANLDIVTGADIPMPPAAEGECLACLEEVLSEVPGFKNDWVILVNHGVILDLLLERVPVNQQASTLAALMTLSSRAGPASSSHAARTKLTQQLHLPKSIVDELELCASMCEDVETVHAKLDRVMPVDHRPTLSRAVQAIIEVREAARKLGVPAERRFLLSPMLSNHSQYFKGQVFFQVARPTGGKKRRGRWDVVASGGRYSSLIARFATPLSGNPPNGVGIQIAVSKLVHALAKDQEISEPRRPPDLWTPRRADVYVHSAPGMLDTRMEVTRELWANGVRADVSYEDDAGQESMLMVAARCKEEGFSFLVYAARSIKVRSLWTKMADVEFQSTLDLMPWLLEHLARLLGGGAGGTYDALAAAEPQLQSGGVGQAGGVGTGASGQAGMGGAATSGVSNAALALGGEGGGSSATGTSLSANTGSLAGGSAMMETQVVLPVHASTRQKDKSDRGANADRRVKLSTNHPVIHSATREAHRLAGAISSGEIPVIAVDLRGDAFDGLCSAAMAKDTARRDVAWRGFFDTLSSGEEREYAKNIRSHIERSTSGGSAGGQVMLFSIREKRSAIVGTTPAGR</sequence>
<evidence type="ECO:0000256" key="11">
    <source>
        <dbReference type="PIRSR" id="PIRSR000660-2"/>
    </source>
</evidence>
<evidence type="ECO:0000313" key="16">
    <source>
        <dbReference type="EMBL" id="PWN30222.1"/>
    </source>
</evidence>
<dbReference type="Pfam" id="PF00069">
    <property type="entry name" value="Pkinase"/>
    <property type="match status" value="2"/>
</dbReference>
<dbReference type="Gene3D" id="3.30.930.10">
    <property type="entry name" value="Bira Bifunctional Protein, Domain 2"/>
    <property type="match status" value="1"/>
</dbReference>
<feature type="region of interest" description="Disordered" evidence="13">
    <location>
        <begin position="138"/>
        <end position="243"/>
    </location>
</feature>
<keyword evidence="3" id="KW-0808">Transferase</keyword>
<feature type="compositionally biased region" description="Basic and acidic residues" evidence="13">
    <location>
        <begin position="162"/>
        <end position="192"/>
    </location>
</feature>
<dbReference type="PANTHER" id="PTHR11042">
    <property type="entry name" value="EUKARYOTIC TRANSLATION INITIATION FACTOR 2-ALPHA KINASE EIF2-ALPHA KINASE -RELATED"/>
    <property type="match status" value="1"/>
</dbReference>
<name>A0A316UYD1_9BASI</name>
<comment type="catalytic activity">
    <reaction evidence="8">
        <text>L-threonyl-[protein] + ATP = O-phospho-L-threonyl-[protein] + ADP + H(+)</text>
        <dbReference type="Rhea" id="RHEA:46608"/>
        <dbReference type="Rhea" id="RHEA-COMP:11060"/>
        <dbReference type="Rhea" id="RHEA-COMP:11605"/>
        <dbReference type="ChEBI" id="CHEBI:15378"/>
        <dbReference type="ChEBI" id="CHEBI:30013"/>
        <dbReference type="ChEBI" id="CHEBI:30616"/>
        <dbReference type="ChEBI" id="CHEBI:61977"/>
        <dbReference type="ChEBI" id="CHEBI:456216"/>
        <dbReference type="EC" id="2.7.11.1"/>
    </reaction>
</comment>
<evidence type="ECO:0000313" key="17">
    <source>
        <dbReference type="Proteomes" id="UP000245884"/>
    </source>
</evidence>
<dbReference type="GeneID" id="37026804"/>
<feature type="domain" description="Protein kinase" evidence="14">
    <location>
        <begin position="651"/>
        <end position="1089"/>
    </location>
</feature>
<dbReference type="GO" id="GO:0005634">
    <property type="term" value="C:nucleus"/>
    <property type="evidence" value="ECO:0007669"/>
    <property type="project" value="TreeGrafter"/>
</dbReference>
<evidence type="ECO:0000256" key="12">
    <source>
        <dbReference type="PROSITE-ProRule" id="PRU10141"/>
    </source>
</evidence>
<dbReference type="Gene3D" id="3.40.50.800">
    <property type="entry name" value="Anticodon-binding domain"/>
    <property type="match status" value="1"/>
</dbReference>
<reference evidence="16 17" key="1">
    <citation type="journal article" date="2018" name="Mol. Biol. Evol.">
        <title>Broad Genomic Sampling Reveals a Smut Pathogenic Ancestry of the Fungal Clade Ustilaginomycotina.</title>
        <authorList>
            <person name="Kijpornyongpan T."/>
            <person name="Mondo S.J."/>
            <person name="Barry K."/>
            <person name="Sandor L."/>
            <person name="Lee J."/>
            <person name="Lipzen A."/>
            <person name="Pangilinan J."/>
            <person name="LaButti K."/>
            <person name="Hainaut M."/>
            <person name="Henrissat B."/>
            <person name="Grigoriev I.V."/>
            <person name="Spatafora J.W."/>
            <person name="Aime M.C."/>
        </authorList>
    </citation>
    <scope>NUCLEOTIDE SEQUENCE [LARGE SCALE GENOMIC DNA]</scope>
    <source>
        <strain evidence="16 17">MCA 5214</strain>
    </source>
</reference>
<dbReference type="Pfam" id="PF05773">
    <property type="entry name" value="RWD"/>
    <property type="match status" value="1"/>
</dbReference>
<dbReference type="GO" id="GO:0005524">
    <property type="term" value="F:ATP binding"/>
    <property type="evidence" value="ECO:0007669"/>
    <property type="project" value="UniProtKB-UniRule"/>
</dbReference>
<feature type="binding site" evidence="11">
    <location>
        <begin position="657"/>
        <end position="665"/>
    </location>
    <ligand>
        <name>ATP</name>
        <dbReference type="ChEBI" id="CHEBI:30616"/>
    </ligand>
</feature>
<dbReference type="Gene3D" id="3.10.110.10">
    <property type="entry name" value="Ubiquitin Conjugating Enzyme"/>
    <property type="match status" value="1"/>
</dbReference>
<evidence type="ECO:0000259" key="15">
    <source>
        <dbReference type="PROSITE" id="PS50908"/>
    </source>
</evidence>
<feature type="region of interest" description="Disordered" evidence="13">
    <location>
        <begin position="728"/>
        <end position="775"/>
    </location>
</feature>
<evidence type="ECO:0000256" key="3">
    <source>
        <dbReference type="ARBA" id="ARBA00022679"/>
    </source>
</evidence>
<comment type="similarity">
    <text evidence="7">Belongs to the protein kinase superfamily. Ser/Thr protein kinase family. GCN2 subfamily.</text>
</comment>
<dbReference type="InterPro" id="IPR045864">
    <property type="entry name" value="aa-tRNA-synth_II/BPL/LPL"/>
</dbReference>
<dbReference type="InterPro" id="IPR016135">
    <property type="entry name" value="UBQ-conjugating_enzyme/RWD"/>
</dbReference>
<dbReference type="GO" id="GO:0005829">
    <property type="term" value="C:cytosol"/>
    <property type="evidence" value="ECO:0007669"/>
    <property type="project" value="TreeGrafter"/>
</dbReference>
<feature type="compositionally biased region" description="Acidic residues" evidence="13">
    <location>
        <begin position="808"/>
        <end position="817"/>
    </location>
</feature>
<feature type="compositionally biased region" description="Low complexity" evidence="13">
    <location>
        <begin position="600"/>
        <end position="611"/>
    </location>
</feature>
<dbReference type="InterPro" id="IPR024435">
    <property type="entry name" value="HisRS-related_dom"/>
</dbReference>
<feature type="domain" description="Protein kinase" evidence="14">
    <location>
        <begin position="294"/>
        <end position="577"/>
    </location>
</feature>
<evidence type="ECO:0000256" key="2">
    <source>
        <dbReference type="ARBA" id="ARBA00022527"/>
    </source>
</evidence>
<feature type="compositionally biased region" description="Low complexity" evidence="13">
    <location>
        <begin position="850"/>
        <end position="866"/>
    </location>
</feature>
<dbReference type="GO" id="GO:0004694">
    <property type="term" value="F:eukaryotic translation initiation factor 2alpha kinase activity"/>
    <property type="evidence" value="ECO:0007669"/>
    <property type="project" value="InterPro"/>
</dbReference>
<feature type="compositionally biased region" description="Polar residues" evidence="13">
    <location>
        <begin position="734"/>
        <end position="743"/>
    </location>
</feature>
<organism evidence="16 17">
    <name type="scientific">Jaminaea rosea</name>
    <dbReference type="NCBI Taxonomy" id="1569628"/>
    <lineage>
        <taxon>Eukaryota</taxon>
        <taxon>Fungi</taxon>
        <taxon>Dikarya</taxon>
        <taxon>Basidiomycota</taxon>
        <taxon>Ustilaginomycotina</taxon>
        <taxon>Exobasidiomycetes</taxon>
        <taxon>Microstromatales</taxon>
        <taxon>Microstromatales incertae sedis</taxon>
        <taxon>Jaminaea</taxon>
    </lineage>
</organism>
<dbReference type="PROSITE" id="PS00107">
    <property type="entry name" value="PROTEIN_KINASE_ATP"/>
    <property type="match status" value="1"/>
</dbReference>
<dbReference type="InterPro" id="IPR008271">
    <property type="entry name" value="Ser/Thr_kinase_AS"/>
</dbReference>